<feature type="compositionally biased region" description="Polar residues" evidence="1">
    <location>
        <begin position="208"/>
        <end position="225"/>
    </location>
</feature>
<feature type="compositionally biased region" description="Basic and acidic residues" evidence="1">
    <location>
        <begin position="507"/>
        <end position="526"/>
    </location>
</feature>
<proteinExistence type="predicted"/>
<protein>
    <submittedName>
        <fullName evidence="2">Uncharacterized protein</fullName>
    </submittedName>
</protein>
<feature type="compositionally biased region" description="Low complexity" evidence="1">
    <location>
        <begin position="20"/>
        <end position="32"/>
    </location>
</feature>
<dbReference type="AlphaFoldDB" id="A0AAD7NEL9"/>
<feature type="compositionally biased region" description="Polar residues" evidence="1">
    <location>
        <begin position="310"/>
        <end position="321"/>
    </location>
</feature>
<evidence type="ECO:0000313" key="2">
    <source>
        <dbReference type="EMBL" id="KAJ7758837.1"/>
    </source>
</evidence>
<dbReference type="Proteomes" id="UP001215280">
    <property type="component" value="Unassembled WGS sequence"/>
</dbReference>
<comment type="caution">
    <text evidence="2">The sequence shown here is derived from an EMBL/GenBank/DDBJ whole genome shotgun (WGS) entry which is preliminary data.</text>
</comment>
<feature type="compositionally biased region" description="Polar residues" evidence="1">
    <location>
        <begin position="277"/>
        <end position="294"/>
    </location>
</feature>
<reference evidence="2" key="1">
    <citation type="submission" date="2023-03" db="EMBL/GenBank/DDBJ databases">
        <title>Massive genome expansion in bonnet fungi (Mycena s.s.) driven by repeated elements and novel gene families across ecological guilds.</title>
        <authorList>
            <consortium name="Lawrence Berkeley National Laboratory"/>
            <person name="Harder C.B."/>
            <person name="Miyauchi S."/>
            <person name="Viragh M."/>
            <person name="Kuo A."/>
            <person name="Thoen E."/>
            <person name="Andreopoulos B."/>
            <person name="Lu D."/>
            <person name="Skrede I."/>
            <person name="Drula E."/>
            <person name="Henrissat B."/>
            <person name="Morin E."/>
            <person name="Kohler A."/>
            <person name="Barry K."/>
            <person name="LaButti K."/>
            <person name="Morin E."/>
            <person name="Salamov A."/>
            <person name="Lipzen A."/>
            <person name="Mereny Z."/>
            <person name="Hegedus B."/>
            <person name="Baldrian P."/>
            <person name="Stursova M."/>
            <person name="Weitz H."/>
            <person name="Taylor A."/>
            <person name="Grigoriev I.V."/>
            <person name="Nagy L.G."/>
            <person name="Martin F."/>
            <person name="Kauserud H."/>
        </authorList>
    </citation>
    <scope>NUCLEOTIDE SEQUENCE</scope>
    <source>
        <strain evidence="2">CBHHK188m</strain>
    </source>
</reference>
<feature type="compositionally biased region" description="Polar residues" evidence="1">
    <location>
        <begin position="33"/>
        <end position="52"/>
    </location>
</feature>
<dbReference type="EMBL" id="JARJLG010000054">
    <property type="protein sequence ID" value="KAJ7758837.1"/>
    <property type="molecule type" value="Genomic_DNA"/>
</dbReference>
<feature type="region of interest" description="Disordered" evidence="1">
    <location>
        <begin position="570"/>
        <end position="605"/>
    </location>
</feature>
<feature type="region of interest" description="Disordered" evidence="1">
    <location>
        <begin position="895"/>
        <end position="927"/>
    </location>
</feature>
<feature type="region of interest" description="Disordered" evidence="1">
    <location>
        <begin position="1"/>
        <end position="60"/>
    </location>
</feature>
<organism evidence="2 3">
    <name type="scientific">Mycena maculata</name>
    <dbReference type="NCBI Taxonomy" id="230809"/>
    <lineage>
        <taxon>Eukaryota</taxon>
        <taxon>Fungi</taxon>
        <taxon>Dikarya</taxon>
        <taxon>Basidiomycota</taxon>
        <taxon>Agaricomycotina</taxon>
        <taxon>Agaricomycetes</taxon>
        <taxon>Agaricomycetidae</taxon>
        <taxon>Agaricales</taxon>
        <taxon>Marasmiineae</taxon>
        <taxon>Mycenaceae</taxon>
        <taxon>Mycena</taxon>
    </lineage>
</organism>
<feature type="compositionally biased region" description="Acidic residues" evidence="1">
    <location>
        <begin position="537"/>
        <end position="548"/>
    </location>
</feature>
<feature type="region of interest" description="Disordered" evidence="1">
    <location>
        <begin position="277"/>
        <end position="371"/>
    </location>
</feature>
<gene>
    <name evidence="2" type="ORF">DFH07DRAFT_958236</name>
</gene>
<name>A0AAD7NEL9_9AGAR</name>
<feature type="compositionally biased region" description="Basic and acidic residues" evidence="1">
    <location>
        <begin position="718"/>
        <end position="739"/>
    </location>
</feature>
<evidence type="ECO:0000256" key="1">
    <source>
        <dbReference type="SAM" id="MobiDB-lite"/>
    </source>
</evidence>
<feature type="region of interest" description="Disordered" evidence="1">
    <location>
        <begin position="718"/>
        <end position="750"/>
    </location>
</feature>
<keyword evidence="3" id="KW-1185">Reference proteome</keyword>
<feature type="region of interest" description="Disordered" evidence="1">
    <location>
        <begin position="487"/>
        <end position="552"/>
    </location>
</feature>
<evidence type="ECO:0000313" key="3">
    <source>
        <dbReference type="Proteomes" id="UP001215280"/>
    </source>
</evidence>
<accession>A0AAD7NEL9</accession>
<feature type="compositionally biased region" description="Basic and acidic residues" evidence="1">
    <location>
        <begin position="349"/>
        <end position="371"/>
    </location>
</feature>
<feature type="compositionally biased region" description="Acidic residues" evidence="1">
    <location>
        <begin position="902"/>
        <end position="927"/>
    </location>
</feature>
<feature type="compositionally biased region" description="Basic and acidic residues" evidence="1">
    <location>
        <begin position="584"/>
        <end position="605"/>
    </location>
</feature>
<sequence length="927" mass="105127">MANHDYNMPGGGVWEDDRNQSFQSFSPHHQSPATPYQTNSQGTGYHASQAQQPAGYGWQKGAGYYAPQAQHGAEQGWVSAGHNPAQAGYEWQQGIGHNPWQGQQPAGYDWQQDAGYDAPQAQQGMGQEWMSAGYNLAQAQQPVEYDAGNNTPQAQRSAPPVQVSSYNVGAEYNSGVGNHTPQVQHPAPQVQQGMGQEWMSAGYNPAQTQQPAEYDAGNNTPQAQRSAPPVQASGYNAGEEYNSAVGNHTSQVQHPALQAQQGMGQEWMSAGYNPAQTQQPAEYDAGNNTPQAQRSAPPVQASGYNAGAEYNSTVGDHTPQVQHPEALQFQLEPPPRIDLRNPPNKAQKRRIEIEDNGKRRQVDTEPKEVEELRSDLEYEKAKMAHTRGKMREVQKQTVTLREELDVHRHALRDMGDTAKGQTGMYDALQASHQRAIDDLKRESQVALKAQEEQFKRYMDDEVAKLRRKHEAELGKEQAQAEGRFAAMAARQVRPGSRSAPYTISEAESARQDRRLKEARGELEKHPGVFLVPHPAPDDEDESGDESLDEAEKQQAALMWAWKQLEKEKRRKEQKEQWDSEEEEDRKGDDLERARKSQQEELGKRKDNAYKSTVRDVFGKATKLWTAKDYVNYQPASEEEMKRCKRGEVVPPEGVWRFFFGKSFAKCLHNRILINRLVEETVTVVAREGKLPKVTKDYLRALHLNILRGARFQWKLHQQRDDETKEEANKRAEKYEEERCLQTNNTSRKTRKRMVRLATAKKMKQIKLQEGKPGAAEVFKNAGDVVKALGNDGMSSEEDRVDIVTTRSGQQKKTTVFAVKVLDWREVIIDKQVKMLDWYRRHQKKRGYKGYDPSPPPLKLPRNFFDPRWLKKQKKFDPEIERTLKIRKPNFQLLDFDFNGVNSDEDKEDGGGGEDADGEDDNDEMRVD</sequence>
<feature type="region of interest" description="Disordered" evidence="1">
    <location>
        <begin position="208"/>
        <end position="242"/>
    </location>
</feature>